<organism evidence="2 3">
    <name type="scientific">Pichia kluyveri</name>
    <name type="common">Yeast</name>
    <dbReference type="NCBI Taxonomy" id="36015"/>
    <lineage>
        <taxon>Eukaryota</taxon>
        <taxon>Fungi</taxon>
        <taxon>Dikarya</taxon>
        <taxon>Ascomycota</taxon>
        <taxon>Saccharomycotina</taxon>
        <taxon>Pichiomycetes</taxon>
        <taxon>Pichiales</taxon>
        <taxon>Pichiaceae</taxon>
        <taxon>Pichia</taxon>
    </lineage>
</organism>
<dbReference type="Proteomes" id="UP001378960">
    <property type="component" value="Unassembled WGS sequence"/>
</dbReference>
<feature type="compositionally biased region" description="Polar residues" evidence="1">
    <location>
        <begin position="752"/>
        <end position="761"/>
    </location>
</feature>
<sequence>MPVSVSLDDILVKFSRHDGSKDDENSTNSFWTGVQEQLKGLVDTYDENMHEKVKELLSRDDKDTKYVNNDVNEANEDHESIRDDNKLELITVLSIIKTVQMINTFLDDLPLTTDISRKINILLLSLVSMFKYHFQLPVTHNNYAFKNFGKLLTSESTNIVTPFIKFMNESMSTNMEHNKSETLEKSFTLLLVLHSYNKDLFAFLFDSLNNSNMANDIFYSFDLKSKTSMAPLSASSSAFSSSFTSLSNTLCTDIPSISSVMYRFKMLILLEESTLVSDTKSTNLINILFFSSYHKLLLIDLISNFIKLNELFKNGITFNNLFDFTTNIISNSKSIDYLSIYLCHNVEAFDKLDHFAKSENLSYSNIRDISMFLLLKISSNILMNYNILPTPENQLLSFINEYNNQNYLSILGISESNNVSELNLATLIPIFEFYDQNFKLDYFKERDFLATLKLALTNLDLNMDSDDDFMNLNSLLIDIGCSISLHALVDKIQTLLVIIINKIKFSSEIDVFNKIPSDYEDNLGFNSIPPVYRSDMSFENNIVLQSDSFGEFYNILMEIENHSSIISSDSVNLLESSLVLLLSIKSKVYKFMKNLNIETNVLRLPDLFTTNVESNNSEEYSLNSFKQGIATKISSFKSAKSLNYKLLNASIILNINSNLSLLILSENYKYLKSNSLYIDNSLSRLLSEFTFDFSLTFLVIYQEFGLLNFFKSIRTMNYQNLKMILPTSILIFKLFQTKTVDSPTLSSSSSSFPIATPSNNKSSTQSQAMQTTQGFAIHSSNLDLITEILCKSVIASNLLRQYVELFDDGQSKPFKILHKFLKSHPSTLKPSKISKGTVVLDVDYYTEALLL</sequence>
<proteinExistence type="predicted"/>
<evidence type="ECO:0000313" key="3">
    <source>
        <dbReference type="Proteomes" id="UP001378960"/>
    </source>
</evidence>
<gene>
    <name evidence="2" type="ORF">DAPK24_008920</name>
</gene>
<evidence type="ECO:0000313" key="2">
    <source>
        <dbReference type="EMBL" id="GMM44317.1"/>
    </source>
</evidence>
<dbReference type="EMBL" id="BTGB01000001">
    <property type="protein sequence ID" value="GMM44317.1"/>
    <property type="molecule type" value="Genomic_DNA"/>
</dbReference>
<accession>A0AAV5QZV1</accession>
<dbReference type="AlphaFoldDB" id="A0AAV5QZV1"/>
<protein>
    <submittedName>
        <fullName evidence="2">Uncharacterized protein</fullName>
    </submittedName>
</protein>
<name>A0AAV5QZV1_PICKL</name>
<reference evidence="2 3" key="1">
    <citation type="journal article" date="2023" name="Elife">
        <title>Identification of key yeast species and microbe-microbe interactions impacting larval growth of Drosophila in the wild.</title>
        <authorList>
            <person name="Mure A."/>
            <person name="Sugiura Y."/>
            <person name="Maeda R."/>
            <person name="Honda K."/>
            <person name="Sakurai N."/>
            <person name="Takahashi Y."/>
            <person name="Watada M."/>
            <person name="Katoh T."/>
            <person name="Gotoh A."/>
            <person name="Gotoh Y."/>
            <person name="Taniguchi I."/>
            <person name="Nakamura K."/>
            <person name="Hayashi T."/>
            <person name="Katayama T."/>
            <person name="Uemura T."/>
            <person name="Hattori Y."/>
        </authorList>
    </citation>
    <scope>NUCLEOTIDE SEQUENCE [LARGE SCALE GENOMIC DNA]</scope>
    <source>
        <strain evidence="2 3">PK-24</strain>
    </source>
</reference>
<evidence type="ECO:0000256" key="1">
    <source>
        <dbReference type="SAM" id="MobiDB-lite"/>
    </source>
</evidence>
<keyword evidence="3" id="KW-1185">Reference proteome</keyword>
<feature type="region of interest" description="Disordered" evidence="1">
    <location>
        <begin position="743"/>
        <end position="765"/>
    </location>
</feature>
<comment type="caution">
    <text evidence="2">The sequence shown here is derived from an EMBL/GenBank/DDBJ whole genome shotgun (WGS) entry which is preliminary data.</text>
</comment>